<dbReference type="STRING" id="97972.A0A2V1DZR6"/>
<dbReference type="EMBL" id="KZ805327">
    <property type="protein sequence ID" value="PVI03793.1"/>
    <property type="molecule type" value="Genomic_DNA"/>
</dbReference>
<protein>
    <submittedName>
        <fullName evidence="2">Uncharacterized protein</fullName>
    </submittedName>
</protein>
<name>A0A2V1DZR6_9PLEO</name>
<evidence type="ECO:0000313" key="2">
    <source>
        <dbReference type="EMBL" id="PVI03793.1"/>
    </source>
</evidence>
<dbReference type="AlphaFoldDB" id="A0A2V1DZR6"/>
<proteinExistence type="predicted"/>
<evidence type="ECO:0000256" key="1">
    <source>
        <dbReference type="SAM" id="Phobius"/>
    </source>
</evidence>
<feature type="transmembrane region" description="Helical" evidence="1">
    <location>
        <begin position="378"/>
        <end position="400"/>
    </location>
</feature>
<keyword evidence="1" id="KW-0812">Transmembrane</keyword>
<accession>A0A2V1DZR6</accession>
<keyword evidence="1" id="KW-0472">Membrane</keyword>
<keyword evidence="3" id="KW-1185">Reference proteome</keyword>
<feature type="transmembrane region" description="Helical" evidence="1">
    <location>
        <begin position="344"/>
        <end position="366"/>
    </location>
</feature>
<dbReference type="Proteomes" id="UP000244855">
    <property type="component" value="Unassembled WGS sequence"/>
</dbReference>
<reference evidence="2 3" key="1">
    <citation type="journal article" date="2018" name="Sci. Rep.">
        <title>Comparative genomics provides insights into the lifestyle and reveals functional heterogeneity of dark septate endophytic fungi.</title>
        <authorList>
            <person name="Knapp D.G."/>
            <person name="Nemeth J.B."/>
            <person name="Barry K."/>
            <person name="Hainaut M."/>
            <person name="Henrissat B."/>
            <person name="Johnson J."/>
            <person name="Kuo A."/>
            <person name="Lim J.H.P."/>
            <person name="Lipzen A."/>
            <person name="Nolan M."/>
            <person name="Ohm R.A."/>
            <person name="Tamas L."/>
            <person name="Grigoriev I.V."/>
            <person name="Spatafora J.W."/>
            <person name="Nagy L.G."/>
            <person name="Kovacs G.M."/>
        </authorList>
    </citation>
    <scope>NUCLEOTIDE SEQUENCE [LARGE SCALE GENOMIC DNA]</scope>
    <source>
        <strain evidence="2 3">DSE2036</strain>
    </source>
</reference>
<dbReference type="Gene3D" id="1.20.58.340">
    <property type="entry name" value="Magnesium transport protein CorA, transmembrane region"/>
    <property type="match status" value="1"/>
</dbReference>
<keyword evidence="1" id="KW-1133">Transmembrane helix</keyword>
<dbReference type="OrthoDB" id="2830640at2759"/>
<organism evidence="2 3">
    <name type="scientific">Periconia macrospinosa</name>
    <dbReference type="NCBI Taxonomy" id="97972"/>
    <lineage>
        <taxon>Eukaryota</taxon>
        <taxon>Fungi</taxon>
        <taxon>Dikarya</taxon>
        <taxon>Ascomycota</taxon>
        <taxon>Pezizomycotina</taxon>
        <taxon>Dothideomycetes</taxon>
        <taxon>Pleosporomycetidae</taxon>
        <taxon>Pleosporales</taxon>
        <taxon>Massarineae</taxon>
        <taxon>Periconiaceae</taxon>
        <taxon>Periconia</taxon>
    </lineage>
</organism>
<evidence type="ECO:0000313" key="3">
    <source>
        <dbReference type="Proteomes" id="UP000244855"/>
    </source>
</evidence>
<gene>
    <name evidence="2" type="ORF">DM02DRAFT_695519</name>
</gene>
<sequence>MAANSSTRLGVSAELAEAYSQSIESFVDMGDAACIEIKYFKVPNSGDHQLEKVLRLLICPLNCDAYPTHPFPLGTYESMEKVLKLEKSYLFSERLQAPTLSFQVPVGNGLTGFVVKPEKWNDDVTDFSLSAVFNPASKNSNCILRILQKKDLKAFKARLFELKQLIWYPLYLPVILLEMRIHSLPQQLHQIRLFVYRLEKTTGTHKNYLRVLGFTKSKGRTSKEIWRDPAFLLAPGELTSIASECLQIENSCQTSKRLLGWLQDFHRQLMMHVLKDAEACQILDNKIEFMSAWVADVESRSAYLGKRAEVQVQTCHSLMAQRDNVLNQDTNKYTQMDSKDMRTIAAVTLGFLPATFMATLFSTSFFDFHTQDQVLSSWIWIYWLLTAFLTVVVYFGWYFYSRRTRRKQKPSSSGPQRYSFCGMFNV</sequence>